<name>A0A6B9Z8U5_9BACT</name>
<dbReference type="AlphaFoldDB" id="A0A6B9Z8U5"/>
<evidence type="ECO:0000313" key="2">
    <source>
        <dbReference type="Proteomes" id="UP000476411"/>
    </source>
</evidence>
<protein>
    <submittedName>
        <fullName evidence="1">YjaG family protein</fullName>
    </submittedName>
</protein>
<keyword evidence="2" id="KW-1185">Reference proteome</keyword>
<organism evidence="1 2">
    <name type="scientific">Chitinophaga agri</name>
    <dbReference type="NCBI Taxonomy" id="2703787"/>
    <lineage>
        <taxon>Bacteria</taxon>
        <taxon>Pseudomonadati</taxon>
        <taxon>Bacteroidota</taxon>
        <taxon>Chitinophagia</taxon>
        <taxon>Chitinophagales</taxon>
        <taxon>Chitinophagaceae</taxon>
        <taxon>Chitinophaga</taxon>
    </lineage>
</organism>
<dbReference type="Gene3D" id="1.20.1590.10">
    <property type="entry name" value="YP_001051499.1 domain like"/>
    <property type="match status" value="1"/>
</dbReference>
<accession>A0A6B9Z8U5</accession>
<dbReference type="Proteomes" id="UP000476411">
    <property type="component" value="Chromosome"/>
</dbReference>
<sequence>MTENLEELLSELTPNDVSRFSLAGAETLWLTFRKVYEDEFNGDVNKTAEIFDKAWLLVSGQLKDTTVEELETMAKDQIPDLDNFMGIFESAWRTTLASSAQNAATGVWLAICGLAVEPVGAALDTTDIIRNTLDILISTQFSAEKGEDFFPEEEDIETHPLFEEEVNRQQEAIAALKNGKQATFRQDFVRLIQLNKLGIEA</sequence>
<dbReference type="RefSeq" id="WP_162330004.1">
    <property type="nucleotide sequence ID" value="NZ_CP048113.1"/>
</dbReference>
<evidence type="ECO:0000313" key="1">
    <source>
        <dbReference type="EMBL" id="QHS58299.1"/>
    </source>
</evidence>
<dbReference type="InterPro" id="IPR023381">
    <property type="entry name" value="YP001051499.1-like_dom_sf"/>
</dbReference>
<dbReference type="KEGG" id="chih:GWR21_01420"/>
<reference evidence="1 2" key="1">
    <citation type="submission" date="2020-01" db="EMBL/GenBank/DDBJ databases">
        <title>Complete genome sequence of Chitinophaga sp. H33E-04 isolated from quinoa roots.</title>
        <authorList>
            <person name="Weon H.-Y."/>
            <person name="Lee S.A."/>
        </authorList>
    </citation>
    <scope>NUCLEOTIDE SEQUENCE [LARGE SCALE GENOMIC DNA]</scope>
    <source>
        <strain evidence="1 2">H33E-04</strain>
    </source>
</reference>
<gene>
    <name evidence="1" type="ORF">GWR21_01420</name>
</gene>
<dbReference type="EMBL" id="CP048113">
    <property type="protein sequence ID" value="QHS58299.1"/>
    <property type="molecule type" value="Genomic_DNA"/>
</dbReference>
<proteinExistence type="predicted"/>